<dbReference type="InterPro" id="IPR033942">
    <property type="entry name" value="IMPase"/>
</dbReference>
<evidence type="ECO:0000256" key="2">
    <source>
        <dbReference type="ARBA" id="ARBA00001946"/>
    </source>
</evidence>
<accession>A0A381TDH6</accession>
<dbReference type="GO" id="GO:0008934">
    <property type="term" value="F:inositol monophosphate 1-phosphatase activity"/>
    <property type="evidence" value="ECO:0007669"/>
    <property type="project" value="InterPro"/>
</dbReference>
<dbReference type="Gene3D" id="3.40.190.80">
    <property type="match status" value="1"/>
</dbReference>
<evidence type="ECO:0000256" key="6">
    <source>
        <dbReference type="ARBA" id="ARBA00022842"/>
    </source>
</evidence>
<evidence type="ECO:0000256" key="3">
    <source>
        <dbReference type="ARBA" id="ARBA00013106"/>
    </source>
</evidence>
<sequence length="285" mass="31846">MAKHKFQLPVSVSGKDAWEVAREVSLTAGEILLDWWPRAKEVSDKGQNDIVTNVDRECEDHIRTAIRRHFPEHGVFGEEGKGDDPTIGWTWIIDPIDGTQNYAWGIPCFSIVVALAKDGEVVTGANFDPLNNEMFHAARGQGAFLNEEKIRVSDLSEFQDVVIGTDPAYGPVEGTTNTLQMLRKMWPAIKTTRMMGSSALGISYVATGRTDIYVHHRLQPYDQAAGIILMEEAGGLLTDRHGNRAGLYSDGLVASSSVIHQHFMEQTKYLQWRRPSTRALNPRER</sequence>
<dbReference type="Gene3D" id="3.30.540.10">
    <property type="entry name" value="Fructose-1,6-Bisphosphatase, subunit A, domain 1"/>
    <property type="match status" value="1"/>
</dbReference>
<keyword evidence="4" id="KW-0479">Metal-binding</keyword>
<reference evidence="7" key="1">
    <citation type="submission" date="2018-05" db="EMBL/GenBank/DDBJ databases">
        <authorList>
            <person name="Lanie J.A."/>
            <person name="Ng W.-L."/>
            <person name="Kazmierczak K.M."/>
            <person name="Andrzejewski T.M."/>
            <person name="Davidsen T.M."/>
            <person name="Wayne K.J."/>
            <person name="Tettelin H."/>
            <person name="Glass J.I."/>
            <person name="Rusch D."/>
            <person name="Podicherti R."/>
            <person name="Tsui H.-C.T."/>
            <person name="Winkler M.E."/>
        </authorList>
    </citation>
    <scope>NUCLEOTIDE SEQUENCE</scope>
</reference>
<evidence type="ECO:0000313" key="7">
    <source>
        <dbReference type="EMBL" id="SVA13628.1"/>
    </source>
</evidence>
<dbReference type="SUPFAM" id="SSF56655">
    <property type="entry name" value="Carbohydrate phosphatase"/>
    <property type="match status" value="1"/>
</dbReference>
<gene>
    <name evidence="7" type="ORF">METZ01_LOCUS66482</name>
</gene>
<comment type="cofactor">
    <cofactor evidence="2">
        <name>Mg(2+)</name>
        <dbReference type="ChEBI" id="CHEBI:18420"/>
    </cofactor>
</comment>
<name>A0A381TDH6_9ZZZZ</name>
<dbReference type="InterPro" id="IPR000760">
    <property type="entry name" value="Inositol_monophosphatase-like"/>
</dbReference>
<dbReference type="EMBL" id="UINC01004344">
    <property type="protein sequence ID" value="SVA13628.1"/>
    <property type="molecule type" value="Genomic_DNA"/>
</dbReference>
<dbReference type="GO" id="GO:0006020">
    <property type="term" value="P:inositol metabolic process"/>
    <property type="evidence" value="ECO:0007669"/>
    <property type="project" value="TreeGrafter"/>
</dbReference>
<dbReference type="GO" id="GO:0046872">
    <property type="term" value="F:metal ion binding"/>
    <property type="evidence" value="ECO:0007669"/>
    <property type="project" value="UniProtKB-KW"/>
</dbReference>
<proteinExistence type="predicted"/>
<dbReference type="PRINTS" id="PR00377">
    <property type="entry name" value="IMPHPHTASES"/>
</dbReference>
<dbReference type="Pfam" id="PF00459">
    <property type="entry name" value="Inositol_P"/>
    <property type="match status" value="1"/>
</dbReference>
<dbReference type="PANTHER" id="PTHR20854">
    <property type="entry name" value="INOSITOL MONOPHOSPHATASE"/>
    <property type="match status" value="1"/>
</dbReference>
<protein>
    <recommendedName>
        <fullName evidence="3">inositol-phosphate phosphatase</fullName>
        <ecNumber evidence="3">3.1.3.25</ecNumber>
    </recommendedName>
</protein>
<dbReference type="EC" id="3.1.3.25" evidence="3"/>
<dbReference type="FunFam" id="3.30.540.10:FF:000003">
    <property type="entry name" value="Inositol-1-monophosphatase"/>
    <property type="match status" value="1"/>
</dbReference>
<organism evidence="7">
    <name type="scientific">marine metagenome</name>
    <dbReference type="NCBI Taxonomy" id="408172"/>
    <lineage>
        <taxon>unclassified sequences</taxon>
        <taxon>metagenomes</taxon>
        <taxon>ecological metagenomes</taxon>
    </lineage>
</organism>
<comment type="catalytic activity">
    <reaction evidence="1">
        <text>a myo-inositol phosphate + H2O = myo-inositol + phosphate</text>
        <dbReference type="Rhea" id="RHEA:24056"/>
        <dbReference type="ChEBI" id="CHEBI:15377"/>
        <dbReference type="ChEBI" id="CHEBI:17268"/>
        <dbReference type="ChEBI" id="CHEBI:43474"/>
        <dbReference type="ChEBI" id="CHEBI:84139"/>
        <dbReference type="EC" id="3.1.3.25"/>
    </reaction>
</comment>
<keyword evidence="6" id="KW-0460">Magnesium</keyword>
<dbReference type="CDD" id="cd01639">
    <property type="entry name" value="IMPase"/>
    <property type="match status" value="1"/>
</dbReference>
<evidence type="ECO:0000256" key="4">
    <source>
        <dbReference type="ARBA" id="ARBA00022723"/>
    </source>
</evidence>
<dbReference type="GO" id="GO:0007165">
    <property type="term" value="P:signal transduction"/>
    <property type="evidence" value="ECO:0007669"/>
    <property type="project" value="TreeGrafter"/>
</dbReference>
<keyword evidence="5" id="KW-0378">Hydrolase</keyword>
<dbReference type="AlphaFoldDB" id="A0A381TDH6"/>
<evidence type="ECO:0000256" key="1">
    <source>
        <dbReference type="ARBA" id="ARBA00001033"/>
    </source>
</evidence>
<dbReference type="PANTHER" id="PTHR20854:SF4">
    <property type="entry name" value="INOSITOL-1-MONOPHOSPHATASE-RELATED"/>
    <property type="match status" value="1"/>
</dbReference>
<evidence type="ECO:0000256" key="5">
    <source>
        <dbReference type="ARBA" id="ARBA00022801"/>
    </source>
</evidence>